<accession>A0ABT0WK39</accession>
<organism evidence="1 2">
    <name type="scientific">Neobacillus pocheonensis</name>
    <dbReference type="NCBI Taxonomy" id="363869"/>
    <lineage>
        <taxon>Bacteria</taxon>
        <taxon>Bacillati</taxon>
        <taxon>Bacillota</taxon>
        <taxon>Bacilli</taxon>
        <taxon>Bacillales</taxon>
        <taxon>Bacillaceae</taxon>
        <taxon>Neobacillus</taxon>
    </lineage>
</organism>
<protein>
    <recommendedName>
        <fullName evidence="3">PNPLA domain-containing protein</fullName>
    </recommendedName>
</protein>
<proteinExistence type="predicted"/>
<dbReference type="EMBL" id="JAMQCR010000003">
    <property type="protein sequence ID" value="MCM2535899.1"/>
    <property type="molecule type" value="Genomic_DNA"/>
</dbReference>
<evidence type="ECO:0008006" key="3">
    <source>
        <dbReference type="Google" id="ProtNLM"/>
    </source>
</evidence>
<sequence>MTAAKLAIWPTPKLKSVAARESPIPFFNIATPRLWMDGGLKEKFSFQIIENSIQQNAIWMELQLEQQFR</sequence>
<dbReference type="Proteomes" id="UP001523262">
    <property type="component" value="Unassembled WGS sequence"/>
</dbReference>
<reference evidence="1 2" key="1">
    <citation type="submission" date="2022-06" db="EMBL/GenBank/DDBJ databases">
        <authorList>
            <person name="Jeon C.O."/>
        </authorList>
    </citation>
    <scope>NUCLEOTIDE SEQUENCE [LARGE SCALE GENOMIC DNA]</scope>
    <source>
        <strain evidence="1 2">KCTC 13943</strain>
    </source>
</reference>
<keyword evidence="2" id="KW-1185">Reference proteome</keyword>
<comment type="caution">
    <text evidence="1">The sequence shown here is derived from an EMBL/GenBank/DDBJ whole genome shotgun (WGS) entry which is preliminary data.</text>
</comment>
<gene>
    <name evidence="1" type="ORF">NDK43_30930</name>
</gene>
<evidence type="ECO:0000313" key="2">
    <source>
        <dbReference type="Proteomes" id="UP001523262"/>
    </source>
</evidence>
<evidence type="ECO:0000313" key="1">
    <source>
        <dbReference type="EMBL" id="MCM2535899.1"/>
    </source>
</evidence>
<name>A0ABT0WK39_9BACI</name>